<gene>
    <name evidence="8" type="ORF">POI8812_01270</name>
</gene>
<name>A0A2R8A9Q5_9RHOB</name>
<reference evidence="8 9" key="1">
    <citation type="submission" date="2018-03" db="EMBL/GenBank/DDBJ databases">
        <authorList>
            <person name="Keele B.F."/>
        </authorList>
    </citation>
    <scope>NUCLEOTIDE SEQUENCE [LARGE SCALE GENOMIC DNA]</scope>
    <source>
        <strain evidence="8 9">CeCT 8812</strain>
    </source>
</reference>
<proteinExistence type="inferred from homology"/>
<evidence type="ECO:0000313" key="9">
    <source>
        <dbReference type="Proteomes" id="UP000244932"/>
    </source>
</evidence>
<dbReference type="AlphaFoldDB" id="A0A2R8A9Q5"/>
<keyword evidence="4 6" id="KW-0175">Coiled coil</keyword>
<keyword evidence="5" id="KW-0233">DNA recombination</keyword>
<evidence type="ECO:0000256" key="3">
    <source>
        <dbReference type="ARBA" id="ARBA00021840"/>
    </source>
</evidence>
<evidence type="ECO:0000256" key="4">
    <source>
        <dbReference type="ARBA" id="ARBA00023054"/>
    </source>
</evidence>
<protein>
    <recommendedName>
        <fullName evidence="3">DNA recombination protein RmuC homolog</fullName>
    </recommendedName>
</protein>
<feature type="coiled-coil region" evidence="6">
    <location>
        <begin position="467"/>
        <end position="529"/>
    </location>
</feature>
<evidence type="ECO:0000256" key="2">
    <source>
        <dbReference type="ARBA" id="ARBA00009840"/>
    </source>
</evidence>
<comment type="similarity">
    <text evidence="2">Belongs to the RmuC family.</text>
</comment>
<dbReference type="Pfam" id="PF02646">
    <property type="entry name" value="RmuC"/>
    <property type="match status" value="1"/>
</dbReference>
<evidence type="ECO:0000256" key="7">
    <source>
        <dbReference type="SAM" id="MobiDB-lite"/>
    </source>
</evidence>
<feature type="region of interest" description="Disordered" evidence="7">
    <location>
        <begin position="84"/>
        <end position="118"/>
    </location>
</feature>
<evidence type="ECO:0000256" key="1">
    <source>
        <dbReference type="ARBA" id="ARBA00003416"/>
    </source>
</evidence>
<dbReference type="Proteomes" id="UP000244932">
    <property type="component" value="Unassembled WGS sequence"/>
</dbReference>
<organism evidence="8 9">
    <name type="scientific">Pontivivens insulae</name>
    <dbReference type="NCBI Taxonomy" id="1639689"/>
    <lineage>
        <taxon>Bacteria</taxon>
        <taxon>Pseudomonadati</taxon>
        <taxon>Pseudomonadota</taxon>
        <taxon>Alphaproteobacteria</taxon>
        <taxon>Rhodobacterales</taxon>
        <taxon>Paracoccaceae</taxon>
        <taxon>Pontivivens</taxon>
    </lineage>
</organism>
<dbReference type="GO" id="GO:0006310">
    <property type="term" value="P:DNA recombination"/>
    <property type="evidence" value="ECO:0007669"/>
    <property type="project" value="UniProtKB-KW"/>
</dbReference>
<dbReference type="InterPro" id="IPR003798">
    <property type="entry name" value="DNA_recombination_RmuC"/>
</dbReference>
<comment type="function">
    <text evidence="1">Involved in DNA recombination.</text>
</comment>
<keyword evidence="9" id="KW-1185">Reference proteome</keyword>
<evidence type="ECO:0000313" key="8">
    <source>
        <dbReference type="EMBL" id="SPF28967.1"/>
    </source>
</evidence>
<dbReference type="PANTHER" id="PTHR30563">
    <property type="entry name" value="DNA RECOMBINATION PROTEIN RMUC"/>
    <property type="match status" value="1"/>
</dbReference>
<accession>A0A2R8A9Q5</accession>
<dbReference type="PANTHER" id="PTHR30563:SF0">
    <property type="entry name" value="DNA RECOMBINATION PROTEIN RMUC"/>
    <property type="match status" value="1"/>
</dbReference>
<dbReference type="EMBL" id="OMKW01000002">
    <property type="protein sequence ID" value="SPF28967.1"/>
    <property type="molecule type" value="Genomic_DNA"/>
</dbReference>
<sequence>MINLLPVEHITSTDLQLIEAVENIELGQRDPGHTSNGAGLTYKHGIKPAAAAVTSGDGALFMSDRCQVMPDLVVQFTREGSLTHAGGVSLHNPQNKPDPARPHTRPGGGHTGHRVRRGHVRIGPKVDVEQRTLRPLKENTFARLSLLRQHLPNRGRELQNERRNFHQLGFEGRAINGLSPQPGPQRIVMGEQSVKARVQRLFIRQIRNTDRAAANLVLIGRADATTGRPDLGFACGLFPHFVEVLMHRQDQRRVFRDHQVVRADGNALPLDLFNLALQRPRVEYDAIANHTQLAFTQDARWQKRQLENVAVNHKGMPSIVTTLEPGDDICPFRQPIDDLALALITPLGTHHDDIGHRSLLDWSAGGIAVWFRARNLKIVGTRGNVHAMVPPKEYSMDQIAALLAQYPILTEWWVIALLALALGWMLRGIATVRALRAQITQLHAESAAHRDAAATEAAARQTQQIELAQMTERAALAEDYRDRLNEREEALADAQQTVAALSASLKSERENHTARVEELRGAQKMLETQFDTLARKALDGNADRFLNAVTERFEKHKQAADADLGKRQADISTLLQPIKENLGKFEAQTRELEKARENAYATIRQQVTSLAEGQARLTSETNRLVTALRAPKTRGNWGEFQLRQVVEMAGMVDHVDFHMEQSVATDKGRLRPDATVNLPGGKRIVIDAKTPLDAFLTAAGLEDGPDKAASLAHHARQLRAQMKGLAQKSYFDVVAGSPDFVVMFIPGEAFYSAALSEDPTLFEDAIRSKVIVATPTTLIALLKSVAYGWQQERMSENAQAATDLAQELYKRLSGLGEKLEKLGKSISNTVRDYNATVATTEARVLPQARKFEGLSIAPSGDQIGTLDPLDADVRQLTAPELRSED</sequence>
<evidence type="ECO:0000256" key="5">
    <source>
        <dbReference type="ARBA" id="ARBA00023172"/>
    </source>
</evidence>
<evidence type="ECO:0000256" key="6">
    <source>
        <dbReference type="SAM" id="Coils"/>
    </source>
</evidence>